<accession>A0A2U2HML9</accession>
<gene>
    <name evidence="3" type="ORF">C7C56_010305</name>
</gene>
<feature type="transmembrane region" description="Helical" evidence="1">
    <location>
        <begin position="12"/>
        <end position="37"/>
    </location>
</feature>
<dbReference type="AlphaFoldDB" id="A0A2U2HML9"/>
<evidence type="ECO:0000259" key="2">
    <source>
        <dbReference type="Pfam" id="PF06580"/>
    </source>
</evidence>
<keyword evidence="1" id="KW-1133">Transmembrane helix</keyword>
<feature type="transmembrane region" description="Helical" evidence="1">
    <location>
        <begin position="118"/>
        <end position="141"/>
    </location>
</feature>
<dbReference type="InterPro" id="IPR050640">
    <property type="entry name" value="Bact_2-comp_sensor_kinase"/>
</dbReference>
<protein>
    <submittedName>
        <fullName evidence="3">Sensor histidine kinase</fullName>
    </submittedName>
</protein>
<dbReference type="InterPro" id="IPR036890">
    <property type="entry name" value="HATPase_C_sf"/>
</dbReference>
<evidence type="ECO:0000256" key="1">
    <source>
        <dbReference type="SAM" id="Phobius"/>
    </source>
</evidence>
<comment type="caution">
    <text evidence="3">The sequence shown here is derived from an EMBL/GenBank/DDBJ whole genome shotgun (WGS) entry which is preliminary data.</text>
</comment>
<dbReference type="Pfam" id="PF06580">
    <property type="entry name" value="His_kinase"/>
    <property type="match status" value="1"/>
</dbReference>
<dbReference type="OrthoDB" id="2514702at2"/>
<name>A0A2U2HML9_9BURK</name>
<proteinExistence type="predicted"/>
<dbReference type="PANTHER" id="PTHR34220">
    <property type="entry name" value="SENSOR HISTIDINE KINASE YPDA"/>
    <property type="match status" value="1"/>
</dbReference>
<dbReference type="Proteomes" id="UP000241421">
    <property type="component" value="Unassembled WGS sequence"/>
</dbReference>
<feature type="transmembrane region" description="Helical" evidence="1">
    <location>
        <begin position="43"/>
        <end position="62"/>
    </location>
</feature>
<feature type="domain" description="Signal transduction histidine kinase internal region" evidence="2">
    <location>
        <begin position="163"/>
        <end position="242"/>
    </location>
</feature>
<keyword evidence="4" id="KW-1185">Reference proteome</keyword>
<keyword evidence="3" id="KW-0418">Kinase</keyword>
<dbReference type="EMBL" id="PXWF02000155">
    <property type="protein sequence ID" value="PWF48692.1"/>
    <property type="molecule type" value="Genomic_DNA"/>
</dbReference>
<evidence type="ECO:0000313" key="3">
    <source>
        <dbReference type="EMBL" id="PWF48692.1"/>
    </source>
</evidence>
<keyword evidence="1" id="KW-0812">Transmembrane</keyword>
<dbReference type="PANTHER" id="PTHR34220:SF7">
    <property type="entry name" value="SENSOR HISTIDINE KINASE YPDA"/>
    <property type="match status" value="1"/>
</dbReference>
<dbReference type="RefSeq" id="WP_106757334.1">
    <property type="nucleotide sequence ID" value="NZ_PXWF02000155.1"/>
</dbReference>
<dbReference type="InterPro" id="IPR010559">
    <property type="entry name" value="Sig_transdc_His_kin_internal"/>
</dbReference>
<dbReference type="SUPFAM" id="SSF55874">
    <property type="entry name" value="ATPase domain of HSP90 chaperone/DNA topoisomerase II/histidine kinase"/>
    <property type="match status" value="1"/>
</dbReference>
<keyword evidence="1" id="KW-0472">Membrane</keyword>
<organism evidence="3 4">
    <name type="scientific">Massilia glaciei</name>
    <dbReference type="NCBI Taxonomy" id="1524097"/>
    <lineage>
        <taxon>Bacteria</taxon>
        <taxon>Pseudomonadati</taxon>
        <taxon>Pseudomonadota</taxon>
        <taxon>Betaproteobacteria</taxon>
        <taxon>Burkholderiales</taxon>
        <taxon>Oxalobacteraceae</taxon>
        <taxon>Telluria group</taxon>
        <taxon>Massilia</taxon>
    </lineage>
</organism>
<sequence length="355" mass="37638">MQGPFSTRRGAALYLAASLLLGLVMGALVVNTVGAAWSNGLLFAIPVTLVYCFATGFSAYYVCRAYPLAEKPPFSILTVLCLSAVVSAALLAAIGLAWNGLLQAAEVAWAGVEITAPLKAMIFGLGVVLYGLSAAVHYLAIEFGKARLAERRELESKLLAQEAELRMLRTQIDPHFLFNSLNSISALTGSNPAAARQMTLQLSDFFRLSLGLEAHTKVTLEAECALARHFLAIEKVRFGSRLTVEQDIADDAGPCLLPPLILQPLVENAVKHGIGNLVAGGAVRVAARRTGSVLRISVENDVDDDQPGAPGNGIGLANVRQRLAAAYGHEASVACALEDKLYRVSITLPAQTTES</sequence>
<dbReference type="GO" id="GO:0000155">
    <property type="term" value="F:phosphorelay sensor kinase activity"/>
    <property type="evidence" value="ECO:0007669"/>
    <property type="project" value="InterPro"/>
</dbReference>
<keyword evidence="3" id="KW-0808">Transferase</keyword>
<reference evidence="3 4" key="1">
    <citation type="submission" date="2018-04" db="EMBL/GenBank/DDBJ databases">
        <title>Massilia violaceinigra sp. nov., a novel purple-pigmented bacterium isolated from Tianshan glacier, Xinjiang, China.</title>
        <authorList>
            <person name="Wang H."/>
        </authorList>
    </citation>
    <scope>NUCLEOTIDE SEQUENCE [LARGE SCALE GENOMIC DNA]</scope>
    <source>
        <strain evidence="3 4">B448-2</strain>
    </source>
</reference>
<dbReference type="Gene3D" id="3.30.565.10">
    <property type="entry name" value="Histidine kinase-like ATPase, C-terminal domain"/>
    <property type="match status" value="1"/>
</dbReference>
<evidence type="ECO:0000313" key="4">
    <source>
        <dbReference type="Proteomes" id="UP000241421"/>
    </source>
</evidence>
<dbReference type="GO" id="GO:0016020">
    <property type="term" value="C:membrane"/>
    <property type="evidence" value="ECO:0007669"/>
    <property type="project" value="InterPro"/>
</dbReference>
<feature type="transmembrane region" description="Helical" evidence="1">
    <location>
        <begin position="74"/>
        <end position="98"/>
    </location>
</feature>